<evidence type="ECO:0000313" key="3">
    <source>
        <dbReference type="Proteomes" id="UP000030854"/>
    </source>
</evidence>
<evidence type="ECO:0000313" key="2">
    <source>
        <dbReference type="EMBL" id="KHJ36368.1"/>
    </source>
</evidence>
<dbReference type="AlphaFoldDB" id="A0A0B1PDQ4"/>
<protein>
    <submittedName>
        <fullName evidence="2">Putative eka-like protein</fullName>
    </submittedName>
</protein>
<sequence length="564" mass="61585">MANSMEISTESQATSTDTSKQPPPIPSVPPIHNPPIIIASPPPPSNLTPSNTSLAGRQILKPVTPSKRPVPETSIQNSTNNSDAANAFLPKELAEIVANRQRRERAWHARLMLCTTVISNIDSTLANITDDIEKEEAFALKAYLQLAIANFAAVDTSHAPPQIPSYSRPTKFSGHGSGKYKTTANEVNVAILRTIKGAVTSEENTQQAHKLPKPPQLNERTWATVARNGQKMARVTLSMKTQAVPISKATQRVTNKRNPITTAPTDQRLFVRIPQEHEWRKLSPAGIREIIVQKLSISPSLIGKIKPVHSGLALSPCSTEARQAILDAGNGLFLSGAKLEPATNLIPVIIPTVPSSIRKVQGQVEINHLMLTDEVERVCSMRPAYVKLYGRNKSEAPHRTWMAYFPKAPRTGFRVFDESGIARPFKKQQPIEFCKRCNGHHPTKNCSRAPSCGNCGSTNHSEDLCMATTKCRNCGGQHRSDSRRCLARPTRSGAPTKEQMKAFRQAGEQEFQAVLRAKAAEESATSAEDFSVEKISSQTTEVDANANIITASPVDSSMGDALRL</sequence>
<evidence type="ECO:0000256" key="1">
    <source>
        <dbReference type="SAM" id="MobiDB-lite"/>
    </source>
</evidence>
<feature type="compositionally biased region" description="Pro residues" evidence="1">
    <location>
        <begin position="21"/>
        <end position="33"/>
    </location>
</feature>
<dbReference type="EMBL" id="JNVN01000051">
    <property type="protein sequence ID" value="KHJ36368.1"/>
    <property type="molecule type" value="Genomic_DNA"/>
</dbReference>
<keyword evidence="3" id="KW-1185">Reference proteome</keyword>
<organism evidence="2 3">
    <name type="scientific">Uncinula necator</name>
    <name type="common">Grape powdery mildew</name>
    <dbReference type="NCBI Taxonomy" id="52586"/>
    <lineage>
        <taxon>Eukaryota</taxon>
        <taxon>Fungi</taxon>
        <taxon>Dikarya</taxon>
        <taxon>Ascomycota</taxon>
        <taxon>Pezizomycotina</taxon>
        <taxon>Leotiomycetes</taxon>
        <taxon>Erysiphales</taxon>
        <taxon>Erysiphaceae</taxon>
        <taxon>Erysiphe</taxon>
    </lineage>
</organism>
<name>A0A0B1PDQ4_UNCNE</name>
<comment type="caution">
    <text evidence="2">The sequence shown here is derived from an EMBL/GenBank/DDBJ whole genome shotgun (WGS) entry which is preliminary data.</text>
</comment>
<feature type="compositionally biased region" description="Polar residues" evidence="1">
    <location>
        <begin position="73"/>
        <end position="84"/>
    </location>
</feature>
<proteinExistence type="predicted"/>
<accession>A0A0B1PDQ4</accession>
<dbReference type="HOGENOM" id="CLU_018153_0_2_1"/>
<dbReference type="STRING" id="52586.A0A0B1PDQ4"/>
<dbReference type="OMA" id="NCGGQHR"/>
<feature type="region of interest" description="Disordered" evidence="1">
    <location>
        <begin position="1"/>
        <end position="84"/>
    </location>
</feature>
<gene>
    <name evidence="2" type="ORF">EV44_g4016</name>
</gene>
<feature type="compositionally biased region" description="Polar residues" evidence="1">
    <location>
        <begin position="1"/>
        <end position="20"/>
    </location>
</feature>
<dbReference type="Proteomes" id="UP000030854">
    <property type="component" value="Unassembled WGS sequence"/>
</dbReference>
<reference evidence="2 3" key="1">
    <citation type="journal article" date="2014" name="BMC Genomics">
        <title>Adaptive genomic structural variation in the grape powdery mildew pathogen, Erysiphe necator.</title>
        <authorList>
            <person name="Jones L."/>
            <person name="Riaz S."/>
            <person name="Morales-Cruz A."/>
            <person name="Amrine K.C."/>
            <person name="McGuire B."/>
            <person name="Gubler W.D."/>
            <person name="Walker M.A."/>
            <person name="Cantu D."/>
        </authorList>
    </citation>
    <scope>NUCLEOTIDE SEQUENCE [LARGE SCALE GENOMIC DNA]</scope>
    <source>
        <strain evidence="3">c</strain>
    </source>
</reference>